<feature type="coiled-coil region" evidence="1">
    <location>
        <begin position="6"/>
        <end position="40"/>
    </location>
</feature>
<proteinExistence type="predicted"/>
<feature type="non-terminal residue" evidence="3">
    <location>
        <position position="1"/>
    </location>
</feature>
<feature type="compositionally biased region" description="Polar residues" evidence="2">
    <location>
        <begin position="74"/>
        <end position="94"/>
    </location>
</feature>
<accession>A0A0C3QMM3</accession>
<feature type="region of interest" description="Disordered" evidence="2">
    <location>
        <begin position="197"/>
        <end position="221"/>
    </location>
</feature>
<evidence type="ECO:0000313" key="3">
    <source>
        <dbReference type="EMBL" id="KIO34240.1"/>
    </source>
</evidence>
<reference evidence="4" key="2">
    <citation type="submission" date="2015-01" db="EMBL/GenBank/DDBJ databases">
        <title>Evolutionary Origins and Diversification of the Mycorrhizal Mutualists.</title>
        <authorList>
            <consortium name="DOE Joint Genome Institute"/>
            <consortium name="Mycorrhizal Genomics Consortium"/>
            <person name="Kohler A."/>
            <person name="Kuo A."/>
            <person name="Nagy L.G."/>
            <person name="Floudas D."/>
            <person name="Copeland A."/>
            <person name="Barry K.W."/>
            <person name="Cichocki N."/>
            <person name="Veneault-Fourrey C."/>
            <person name="LaButti K."/>
            <person name="Lindquist E.A."/>
            <person name="Lipzen A."/>
            <person name="Lundell T."/>
            <person name="Morin E."/>
            <person name="Murat C."/>
            <person name="Riley R."/>
            <person name="Ohm R."/>
            <person name="Sun H."/>
            <person name="Tunlid A."/>
            <person name="Henrissat B."/>
            <person name="Grigoriev I.V."/>
            <person name="Hibbett D.S."/>
            <person name="Martin F."/>
        </authorList>
    </citation>
    <scope>NUCLEOTIDE SEQUENCE [LARGE SCALE GENOMIC DNA]</scope>
    <source>
        <strain evidence="4">MUT 4182</strain>
    </source>
</reference>
<reference evidence="3 4" key="1">
    <citation type="submission" date="2014-04" db="EMBL/GenBank/DDBJ databases">
        <authorList>
            <consortium name="DOE Joint Genome Institute"/>
            <person name="Kuo A."/>
            <person name="Girlanda M."/>
            <person name="Perotto S."/>
            <person name="Kohler A."/>
            <person name="Nagy L.G."/>
            <person name="Floudas D."/>
            <person name="Copeland A."/>
            <person name="Barry K.W."/>
            <person name="Cichocki N."/>
            <person name="Veneault-Fourrey C."/>
            <person name="LaButti K."/>
            <person name="Lindquist E.A."/>
            <person name="Lipzen A."/>
            <person name="Lundell T."/>
            <person name="Morin E."/>
            <person name="Murat C."/>
            <person name="Sun H."/>
            <person name="Tunlid A."/>
            <person name="Henrissat B."/>
            <person name="Grigoriev I.V."/>
            <person name="Hibbett D.S."/>
            <person name="Martin F."/>
            <person name="Nordberg H.P."/>
            <person name="Cantor M.N."/>
            <person name="Hua S.X."/>
        </authorList>
    </citation>
    <scope>NUCLEOTIDE SEQUENCE [LARGE SCALE GENOMIC DNA]</scope>
    <source>
        <strain evidence="3 4">MUT 4182</strain>
    </source>
</reference>
<evidence type="ECO:0000313" key="4">
    <source>
        <dbReference type="Proteomes" id="UP000054248"/>
    </source>
</evidence>
<dbReference type="EMBL" id="KN822944">
    <property type="protein sequence ID" value="KIO34240.1"/>
    <property type="molecule type" value="Genomic_DNA"/>
</dbReference>
<feature type="region of interest" description="Disordered" evidence="2">
    <location>
        <begin position="133"/>
        <end position="159"/>
    </location>
</feature>
<protein>
    <submittedName>
        <fullName evidence="3">Uncharacterized protein</fullName>
    </submittedName>
</protein>
<keyword evidence="1" id="KW-0175">Coiled coil</keyword>
<sequence>QPVFQLIVFQAEIQSLRGQLAQLQAAYGKLQNEHNSLKTSLQVPTTMSMPQVQDTPSSSTTSYQTFYGGNASHQALQLNPSGNSFERDYSTSAPEPTEAPVSFQEFTGITHQSNINQAASETSPIAIRRRLSNAPAPDTNAHPQPTTQRPRGPAKPRPASWVENVGQWLTEHLPVVGCHDELGPSAPVNAFPQDARATHNTSYGRSPLGGRAQPVVKRQPY</sequence>
<evidence type="ECO:0000256" key="2">
    <source>
        <dbReference type="SAM" id="MobiDB-lite"/>
    </source>
</evidence>
<dbReference type="HOGENOM" id="CLU_098169_0_0_1"/>
<keyword evidence="4" id="KW-1185">Reference proteome</keyword>
<evidence type="ECO:0000256" key="1">
    <source>
        <dbReference type="SAM" id="Coils"/>
    </source>
</evidence>
<gene>
    <name evidence="3" type="ORF">M407DRAFT_151833</name>
</gene>
<dbReference type="OrthoDB" id="60033at2759"/>
<feature type="region of interest" description="Disordered" evidence="2">
    <location>
        <begin position="74"/>
        <end position="99"/>
    </location>
</feature>
<organism evidence="3 4">
    <name type="scientific">Tulasnella calospora MUT 4182</name>
    <dbReference type="NCBI Taxonomy" id="1051891"/>
    <lineage>
        <taxon>Eukaryota</taxon>
        <taxon>Fungi</taxon>
        <taxon>Dikarya</taxon>
        <taxon>Basidiomycota</taxon>
        <taxon>Agaricomycotina</taxon>
        <taxon>Agaricomycetes</taxon>
        <taxon>Cantharellales</taxon>
        <taxon>Tulasnellaceae</taxon>
        <taxon>Tulasnella</taxon>
    </lineage>
</organism>
<name>A0A0C3QMM3_9AGAM</name>
<dbReference type="AlphaFoldDB" id="A0A0C3QMM3"/>
<dbReference type="Proteomes" id="UP000054248">
    <property type="component" value="Unassembled WGS sequence"/>
</dbReference>